<evidence type="ECO:0000313" key="3">
    <source>
        <dbReference type="EMBL" id="MXP74078.1"/>
    </source>
</evidence>
<keyword evidence="4" id="KW-1185">Reference proteome</keyword>
<dbReference type="PANTHER" id="PTHR46558:SF11">
    <property type="entry name" value="HTH-TYPE TRANSCRIPTIONAL REGULATOR XRE"/>
    <property type="match status" value="1"/>
</dbReference>
<keyword evidence="1" id="KW-0238">DNA-binding</keyword>
<dbReference type="PANTHER" id="PTHR46558">
    <property type="entry name" value="TRACRIPTIONAL REGULATORY PROTEIN-RELATED-RELATED"/>
    <property type="match status" value="1"/>
</dbReference>
<gene>
    <name evidence="3" type="ORF">GN277_01085</name>
</gene>
<dbReference type="CDD" id="cd00093">
    <property type="entry name" value="HTH_XRE"/>
    <property type="match status" value="1"/>
</dbReference>
<evidence type="ECO:0000256" key="1">
    <source>
        <dbReference type="ARBA" id="ARBA00023125"/>
    </source>
</evidence>
<dbReference type="RefSeq" id="WP_159749104.1">
    <property type="nucleotide sequence ID" value="NZ_WUQX01000001.1"/>
</dbReference>
<dbReference type="InterPro" id="IPR010982">
    <property type="entry name" value="Lambda_DNA-bd_dom_sf"/>
</dbReference>
<dbReference type="SMART" id="SM00530">
    <property type="entry name" value="HTH_XRE"/>
    <property type="match status" value="1"/>
</dbReference>
<dbReference type="InterPro" id="IPR001387">
    <property type="entry name" value="Cro/C1-type_HTH"/>
</dbReference>
<sequence>MESRIKQLREKRGIIQETLAAELGITQQMLSKYERDITLIKVDILKKIAMYFNVTTDYLLGTSDVKRDLQGQMRVNKTLDEYFDLIEVYKDLDQYDREVVWSVMQAVKKASKKRKIKCRKQKTEES</sequence>
<evidence type="ECO:0000313" key="4">
    <source>
        <dbReference type="Proteomes" id="UP000460412"/>
    </source>
</evidence>
<dbReference type="Gene3D" id="1.10.260.40">
    <property type="entry name" value="lambda repressor-like DNA-binding domains"/>
    <property type="match status" value="1"/>
</dbReference>
<proteinExistence type="predicted"/>
<comment type="caution">
    <text evidence="3">The sequence shown here is derived from an EMBL/GenBank/DDBJ whole genome shotgun (WGS) entry which is preliminary data.</text>
</comment>
<dbReference type="PROSITE" id="PS50943">
    <property type="entry name" value="HTH_CROC1"/>
    <property type="match status" value="1"/>
</dbReference>
<dbReference type="EMBL" id="WUQX01000001">
    <property type="protein sequence ID" value="MXP74078.1"/>
    <property type="molecule type" value="Genomic_DNA"/>
</dbReference>
<evidence type="ECO:0000259" key="2">
    <source>
        <dbReference type="PROSITE" id="PS50943"/>
    </source>
</evidence>
<name>A0A7X3MCV6_9FIRM</name>
<reference evidence="3 4" key="1">
    <citation type="submission" date="2019-12" db="EMBL/GenBank/DDBJ databases">
        <title>Sporaefaciens musculi gen. nov., sp. nov., a novel bacterium isolated from the caecum of an obese mouse.</title>
        <authorList>
            <person name="Rasmussen T.S."/>
            <person name="Streidl T."/>
            <person name="Hitch T.C.A."/>
            <person name="Wortmann E."/>
            <person name="Deptula P."/>
            <person name="Hansen M."/>
            <person name="Nielsen D.S."/>
            <person name="Clavel T."/>
            <person name="Vogensen F.K."/>
        </authorList>
    </citation>
    <scope>NUCLEOTIDE SEQUENCE [LARGE SCALE GENOMIC DNA]</scope>
    <source>
        <strain evidence="3 4">WCA-9-b2</strain>
    </source>
</reference>
<dbReference type="Proteomes" id="UP000460412">
    <property type="component" value="Unassembled WGS sequence"/>
</dbReference>
<dbReference type="AlphaFoldDB" id="A0A7X3MCV6"/>
<feature type="domain" description="HTH cro/C1-type" evidence="2">
    <location>
        <begin position="5"/>
        <end position="59"/>
    </location>
</feature>
<dbReference type="GO" id="GO:0003677">
    <property type="term" value="F:DNA binding"/>
    <property type="evidence" value="ECO:0007669"/>
    <property type="project" value="UniProtKB-KW"/>
</dbReference>
<organism evidence="3 4">
    <name type="scientific">Sporofaciens musculi</name>
    <dbReference type="NCBI Taxonomy" id="2681861"/>
    <lineage>
        <taxon>Bacteria</taxon>
        <taxon>Bacillati</taxon>
        <taxon>Bacillota</taxon>
        <taxon>Clostridia</taxon>
        <taxon>Lachnospirales</taxon>
        <taxon>Lachnospiraceae</taxon>
        <taxon>Sporofaciens</taxon>
    </lineage>
</organism>
<dbReference type="SUPFAM" id="SSF47413">
    <property type="entry name" value="lambda repressor-like DNA-binding domains"/>
    <property type="match status" value="1"/>
</dbReference>
<accession>A0A7X3MCV6</accession>
<protein>
    <submittedName>
        <fullName evidence="3">Helix-turn-helix domain-containing protein</fullName>
    </submittedName>
</protein>
<dbReference type="Pfam" id="PF01381">
    <property type="entry name" value="HTH_3"/>
    <property type="match status" value="1"/>
</dbReference>